<protein>
    <submittedName>
        <fullName evidence="1">Uncharacterized protein</fullName>
    </submittedName>
</protein>
<keyword evidence="2" id="KW-1185">Reference proteome</keyword>
<dbReference type="AlphaFoldDB" id="A0A0S6VV00"/>
<evidence type="ECO:0000313" key="1">
    <source>
        <dbReference type="EMBL" id="GAK49433.1"/>
    </source>
</evidence>
<dbReference type="HOGENOM" id="CLU_098939_0_0_0"/>
<organism evidence="1">
    <name type="scientific">Candidatus Moduliflexus flocculans</name>
    <dbReference type="NCBI Taxonomy" id="1499966"/>
    <lineage>
        <taxon>Bacteria</taxon>
        <taxon>Candidatus Moduliflexota</taxon>
        <taxon>Candidatus Moduliflexia</taxon>
        <taxon>Candidatus Moduliflexales</taxon>
        <taxon>Candidatus Moduliflexaceae</taxon>
    </lineage>
</organism>
<dbReference type="Proteomes" id="UP000030700">
    <property type="component" value="Unassembled WGS sequence"/>
</dbReference>
<accession>A0A0S6VV00</accession>
<reference evidence="1" key="1">
    <citation type="journal article" date="2015" name="PeerJ">
        <title>First genomic representation of candidate bacterial phylum KSB3 points to enhanced environmental sensing as a trigger of wastewater bulking.</title>
        <authorList>
            <person name="Sekiguchi Y."/>
            <person name="Ohashi A."/>
            <person name="Parks D.H."/>
            <person name="Yamauchi T."/>
            <person name="Tyson G.W."/>
            <person name="Hugenholtz P."/>
        </authorList>
    </citation>
    <scope>NUCLEOTIDE SEQUENCE [LARGE SCALE GENOMIC DNA]</scope>
</reference>
<proteinExistence type="predicted"/>
<dbReference type="STRING" id="1499966.U14_00655"/>
<evidence type="ECO:0000313" key="2">
    <source>
        <dbReference type="Proteomes" id="UP000030700"/>
    </source>
</evidence>
<dbReference type="EMBL" id="DF820455">
    <property type="protein sequence ID" value="GAK49433.1"/>
    <property type="molecule type" value="Genomic_DNA"/>
</dbReference>
<name>A0A0S6VV00_9BACT</name>
<gene>
    <name evidence="1" type="ORF">U14_00655</name>
</gene>
<sequence length="163" mass="18220">MENQKVKRALLILASQVPAVGIAVAWWTDVLKNPAVAAGLALGSELGVWFWKDIGKPAWDEVWQKEFKPRTISALTEWLKVILLSLCSDFRRPYLQQVIYEHRVFPIRGLLTPGRDALEVEQVFVELQIAPSHAMQVSANPLTVKTLSGSQPIAGSKRRMPPP</sequence>